<feature type="domain" description="RRM" evidence="3">
    <location>
        <begin position="8"/>
        <end position="83"/>
    </location>
</feature>
<protein>
    <recommendedName>
        <fullName evidence="3">RRM domain-containing protein</fullName>
    </recommendedName>
</protein>
<gene>
    <name evidence="4" type="ORF">CCAE0312_LOCUS4226</name>
</gene>
<dbReference type="Gene3D" id="3.30.70.330">
    <property type="match status" value="2"/>
</dbReference>
<evidence type="ECO:0000259" key="3">
    <source>
        <dbReference type="PROSITE" id="PS50102"/>
    </source>
</evidence>
<proteinExistence type="predicted"/>
<dbReference type="SUPFAM" id="SSF54928">
    <property type="entry name" value="RNA-binding domain, RBD"/>
    <property type="match status" value="2"/>
</dbReference>
<sequence>MSHPRDEKAIFVGNLSTEATQRELEDLFRPYGTIKRVDMKTTSRGGAYCFLYPDNEADGDHARRQLDGVRFMGKTLKVEWARGDGEIKRREDMRKISTPMEPSKTLFVVNFDTKKTREVDLRNRFSEYGRVLRVDMNQNYSFVEFEELDDSITAQREQDGARFLGNHITVEFSNSRSKKRARSRSPDGRRNMDRARMMDRGRIVDRGRNNDSPRRRRPNHDEDWRMDRQRDDHGGDDDQWDSRYEQEHGDPIKGSRDSFREENHRRPHDEGNWDSQRGDPSGTDELRHADAE</sequence>
<dbReference type="InterPro" id="IPR035979">
    <property type="entry name" value="RBD_domain_sf"/>
</dbReference>
<evidence type="ECO:0000313" key="4">
    <source>
        <dbReference type="EMBL" id="CAD9232145.1"/>
    </source>
</evidence>
<dbReference type="GO" id="GO:0003723">
    <property type="term" value="F:RNA binding"/>
    <property type="evidence" value="ECO:0007669"/>
    <property type="project" value="UniProtKB-UniRule"/>
</dbReference>
<dbReference type="CDD" id="cd00590">
    <property type="entry name" value="RRM_SF"/>
    <property type="match status" value="1"/>
</dbReference>
<feature type="domain" description="RRM" evidence="3">
    <location>
        <begin position="104"/>
        <end position="175"/>
    </location>
</feature>
<organism evidence="4">
    <name type="scientific">Compsopogon caeruleus</name>
    <dbReference type="NCBI Taxonomy" id="31354"/>
    <lineage>
        <taxon>Eukaryota</taxon>
        <taxon>Rhodophyta</taxon>
        <taxon>Compsopogonophyceae</taxon>
        <taxon>Compsopogonales</taxon>
        <taxon>Compsopogonaceae</taxon>
        <taxon>Compsopogon</taxon>
    </lineage>
</organism>
<feature type="compositionally biased region" description="Basic and acidic residues" evidence="2">
    <location>
        <begin position="240"/>
        <end position="271"/>
    </location>
</feature>
<accession>A0A7S1XCN6</accession>
<feature type="region of interest" description="Disordered" evidence="2">
    <location>
        <begin position="173"/>
        <end position="292"/>
    </location>
</feature>
<evidence type="ECO:0000256" key="2">
    <source>
        <dbReference type="SAM" id="MobiDB-lite"/>
    </source>
</evidence>
<evidence type="ECO:0000256" key="1">
    <source>
        <dbReference type="PROSITE-ProRule" id="PRU00176"/>
    </source>
</evidence>
<feature type="compositionally biased region" description="Basic and acidic residues" evidence="2">
    <location>
        <begin position="184"/>
        <end position="233"/>
    </location>
</feature>
<dbReference type="SMART" id="SM00360">
    <property type="entry name" value="RRM"/>
    <property type="match status" value="2"/>
</dbReference>
<dbReference type="AlphaFoldDB" id="A0A7S1XCN6"/>
<dbReference type="Pfam" id="PF00076">
    <property type="entry name" value="RRM_1"/>
    <property type="match status" value="2"/>
</dbReference>
<dbReference type="InterPro" id="IPR000504">
    <property type="entry name" value="RRM_dom"/>
</dbReference>
<reference evidence="4" key="1">
    <citation type="submission" date="2021-01" db="EMBL/GenBank/DDBJ databases">
        <authorList>
            <person name="Corre E."/>
            <person name="Pelletier E."/>
            <person name="Niang G."/>
            <person name="Scheremetjew M."/>
            <person name="Finn R."/>
            <person name="Kale V."/>
            <person name="Holt S."/>
            <person name="Cochrane G."/>
            <person name="Meng A."/>
            <person name="Brown T."/>
            <person name="Cohen L."/>
        </authorList>
    </citation>
    <scope>NUCLEOTIDE SEQUENCE</scope>
    <source>
        <strain evidence="4">SAG 36.94</strain>
    </source>
</reference>
<dbReference type="PANTHER" id="PTHR23147">
    <property type="entry name" value="SERINE/ARGININE RICH SPLICING FACTOR"/>
    <property type="match status" value="1"/>
</dbReference>
<dbReference type="PROSITE" id="PS50102">
    <property type="entry name" value="RRM"/>
    <property type="match status" value="2"/>
</dbReference>
<dbReference type="EMBL" id="HBGH01007724">
    <property type="protein sequence ID" value="CAD9232145.1"/>
    <property type="molecule type" value="Transcribed_RNA"/>
</dbReference>
<keyword evidence="1" id="KW-0694">RNA-binding</keyword>
<dbReference type="InterPro" id="IPR012677">
    <property type="entry name" value="Nucleotide-bd_a/b_plait_sf"/>
</dbReference>
<dbReference type="InterPro" id="IPR050907">
    <property type="entry name" value="SRSF"/>
</dbReference>
<name>A0A7S1XCN6_9RHOD</name>